<dbReference type="AlphaFoldDB" id="A0A183ULX2"/>
<accession>A0A183ULX2</accession>
<evidence type="ECO:0000313" key="2">
    <source>
        <dbReference type="Proteomes" id="UP000050794"/>
    </source>
</evidence>
<name>A0A183ULX2_TOXCA</name>
<sequence>MDEQMPKLRSLLEDVWKVIDSSHTVVGTDLNTNPSSRNRRRSVFLSGEWGNAIQTSLPERFSVDDTYIISADKVDNAKTSSSNKRMLNDFHKYVHRRVLVDGRWQIRHDPVRAAEWYASEWAKYPTLSHKSHKSAKTAPHRS</sequence>
<dbReference type="EMBL" id="UYWY01020194">
    <property type="protein sequence ID" value="VDM40813.1"/>
    <property type="molecule type" value="Genomic_DNA"/>
</dbReference>
<evidence type="ECO:0000313" key="1">
    <source>
        <dbReference type="EMBL" id="VDM40813.1"/>
    </source>
</evidence>
<proteinExistence type="predicted"/>
<reference evidence="1 2" key="2">
    <citation type="submission" date="2018-11" db="EMBL/GenBank/DDBJ databases">
        <authorList>
            <consortium name="Pathogen Informatics"/>
        </authorList>
    </citation>
    <scope>NUCLEOTIDE SEQUENCE [LARGE SCALE GENOMIC DNA]</scope>
</reference>
<evidence type="ECO:0000313" key="3">
    <source>
        <dbReference type="WBParaSite" id="TCNE_0000949201-mRNA-1"/>
    </source>
</evidence>
<keyword evidence="2" id="KW-1185">Reference proteome</keyword>
<organism evidence="2 3">
    <name type="scientific">Toxocara canis</name>
    <name type="common">Canine roundworm</name>
    <dbReference type="NCBI Taxonomy" id="6265"/>
    <lineage>
        <taxon>Eukaryota</taxon>
        <taxon>Metazoa</taxon>
        <taxon>Ecdysozoa</taxon>
        <taxon>Nematoda</taxon>
        <taxon>Chromadorea</taxon>
        <taxon>Rhabditida</taxon>
        <taxon>Spirurina</taxon>
        <taxon>Ascaridomorpha</taxon>
        <taxon>Ascaridoidea</taxon>
        <taxon>Toxocaridae</taxon>
        <taxon>Toxocara</taxon>
    </lineage>
</organism>
<dbReference type="WBParaSite" id="TCNE_0000949201-mRNA-1">
    <property type="protein sequence ID" value="TCNE_0000949201-mRNA-1"/>
    <property type="gene ID" value="TCNE_0000949201"/>
</dbReference>
<reference evidence="3" key="1">
    <citation type="submission" date="2016-06" db="UniProtKB">
        <authorList>
            <consortium name="WormBaseParasite"/>
        </authorList>
    </citation>
    <scope>IDENTIFICATION</scope>
</reference>
<protein>
    <submittedName>
        <fullName evidence="3">Endo/exonuclease/phosphatase domain-containing protein</fullName>
    </submittedName>
</protein>
<dbReference type="Proteomes" id="UP000050794">
    <property type="component" value="Unassembled WGS sequence"/>
</dbReference>
<gene>
    <name evidence="1" type="ORF">TCNE_LOCUS9492</name>
</gene>